<dbReference type="RefSeq" id="WP_302723535.1">
    <property type="nucleotide sequence ID" value="NZ_JAULRU010000617.1"/>
</dbReference>
<organism evidence="1 2">
    <name type="scientific">Gilvimarinus gilvus</name>
    <dbReference type="NCBI Taxonomy" id="3058038"/>
    <lineage>
        <taxon>Bacteria</taxon>
        <taxon>Pseudomonadati</taxon>
        <taxon>Pseudomonadota</taxon>
        <taxon>Gammaproteobacteria</taxon>
        <taxon>Cellvibrionales</taxon>
        <taxon>Cellvibrionaceae</taxon>
        <taxon>Gilvimarinus</taxon>
    </lineage>
</organism>
<evidence type="ECO:0000313" key="2">
    <source>
        <dbReference type="Proteomes" id="UP001273505"/>
    </source>
</evidence>
<evidence type="ECO:0000313" key="1">
    <source>
        <dbReference type="EMBL" id="MDX6849044.1"/>
    </source>
</evidence>
<proteinExistence type="predicted"/>
<dbReference type="EMBL" id="JAXAFO010000008">
    <property type="protein sequence ID" value="MDX6849044.1"/>
    <property type="molecule type" value="Genomic_DNA"/>
</dbReference>
<reference evidence="1 2" key="1">
    <citation type="submission" date="2023-11" db="EMBL/GenBank/DDBJ databases">
        <title>Gilvimarinus fulvus sp. nov., isolated from the surface of Kelp.</title>
        <authorList>
            <person name="Sun Y.Y."/>
            <person name="Gong Y."/>
            <person name="Du Z.J."/>
        </authorList>
    </citation>
    <scope>NUCLEOTIDE SEQUENCE [LARGE SCALE GENOMIC DNA]</scope>
    <source>
        <strain evidence="1 2">SDUM040013</strain>
    </source>
</reference>
<name>A0ABU4RVZ1_9GAMM</name>
<accession>A0ABU4RVZ1</accession>
<dbReference type="Proteomes" id="UP001273505">
    <property type="component" value="Unassembled WGS sequence"/>
</dbReference>
<sequence>MRAVLDIGDEKTGSKSRQMFIHNNKVELLKKGFLSLKSTKVGYYDMGLAAYAGNRHFIKMFKDKNAISENVDLDALLENGIAEEIKGSDSHTVIFSFEGLIRLNSSEISKLTSMLKKYFSEILVFGFFKRQDKWAVSAYTTRLTNRGATDSKVFYYSYGIPRGRNYFKVLKGWASFLPKESLIFYDYDKCGDVVRTFSDVVGMPDNLIFEKSRRNPSMSALGAEVLRRFNKDLSDSNKYKDRTAQVIRRIRQFYVGTPYLPPKNEARKLFKRFSRSNKKLANTLGSNEKYFFSEDFSGYPDKSSKIKLTLGEVEGYIDKALEASSKATFD</sequence>
<gene>
    <name evidence="1" type="ORF">SCD92_06710</name>
</gene>
<comment type="caution">
    <text evidence="1">The sequence shown here is derived from an EMBL/GenBank/DDBJ whole genome shotgun (WGS) entry which is preliminary data.</text>
</comment>
<protein>
    <submittedName>
        <fullName evidence="1">Uncharacterized protein</fullName>
    </submittedName>
</protein>
<keyword evidence="2" id="KW-1185">Reference proteome</keyword>